<name>A0A822LDJ4_MICAE</name>
<evidence type="ECO:0000313" key="2">
    <source>
        <dbReference type="Proteomes" id="UP000005806"/>
    </source>
</evidence>
<comment type="caution">
    <text evidence="1">The sequence shown here is derived from an EMBL/GenBank/DDBJ whole genome shotgun (WGS) entry which is preliminary data.</text>
</comment>
<organism evidence="1 2">
    <name type="scientific">Microcystis aeruginosa PCC 9432</name>
    <dbReference type="NCBI Taxonomy" id="1160280"/>
    <lineage>
        <taxon>Bacteria</taxon>
        <taxon>Bacillati</taxon>
        <taxon>Cyanobacteriota</taxon>
        <taxon>Cyanophyceae</taxon>
        <taxon>Oscillatoriophycideae</taxon>
        <taxon>Chroococcales</taxon>
        <taxon>Microcystaceae</taxon>
        <taxon>Microcystis</taxon>
    </lineage>
</organism>
<accession>A0A822LDJ4</accession>
<evidence type="ECO:0000313" key="1">
    <source>
        <dbReference type="EMBL" id="CCH93209.1"/>
    </source>
</evidence>
<protein>
    <submittedName>
        <fullName evidence="1">Uncharacterized protein</fullName>
    </submittedName>
</protein>
<dbReference type="Proteomes" id="UP000005806">
    <property type="component" value="Unassembled WGS sequence"/>
</dbReference>
<gene>
    <name evidence="1" type="ORF">MICCA_2840008</name>
</gene>
<dbReference type="EMBL" id="CAIH01000206">
    <property type="protein sequence ID" value="CCH93209.1"/>
    <property type="molecule type" value="Genomic_DNA"/>
</dbReference>
<reference evidence="1 2" key="1">
    <citation type="submission" date="2012-04" db="EMBL/GenBank/DDBJ databases">
        <authorList>
            <person name="Genoscope - CEA"/>
        </authorList>
    </citation>
    <scope>NUCLEOTIDE SEQUENCE [LARGE SCALE GENOMIC DNA]</scope>
    <source>
        <strain evidence="1 2">9432</strain>
    </source>
</reference>
<proteinExistence type="predicted"/>
<dbReference type="AlphaFoldDB" id="A0A822LDJ4"/>
<sequence length="44" mass="5196">MGEVAESQIKLIKLEQMPEKATFFKGLQIPKYHFNFYKSYKNLG</sequence>